<reference evidence="1 2" key="1">
    <citation type="journal article" date="2017" name="Antonie Van Leeuwenhoek">
        <title>Rhizobium rhizosphaerae sp. nov., a novel species isolated from rice rhizosphere.</title>
        <authorList>
            <person name="Zhao J.J."/>
            <person name="Zhang J."/>
            <person name="Zhang R.J."/>
            <person name="Zhang C.W."/>
            <person name="Yin H.Q."/>
            <person name="Zhang X.X."/>
        </authorList>
    </citation>
    <scope>NUCLEOTIDE SEQUENCE [LARGE SCALE GENOMIC DNA]</scope>
    <source>
        <strain evidence="1 2">BSs20135</strain>
    </source>
</reference>
<sequence>MTDYNDNSKLKHDPESNMQALKTAIADGKVQRIKALLTNLLFDEIQKSYLIKLAEHSGNSEIINLIKGAPAKP</sequence>
<accession>K6YZM0</accession>
<dbReference type="Proteomes" id="UP000006327">
    <property type="component" value="Unassembled WGS sequence"/>
</dbReference>
<organism evidence="1 2">
    <name type="scientific">Paraglaciecola arctica BSs20135</name>
    <dbReference type="NCBI Taxonomy" id="493475"/>
    <lineage>
        <taxon>Bacteria</taxon>
        <taxon>Pseudomonadati</taxon>
        <taxon>Pseudomonadota</taxon>
        <taxon>Gammaproteobacteria</taxon>
        <taxon>Alteromonadales</taxon>
        <taxon>Alteromonadaceae</taxon>
        <taxon>Paraglaciecola</taxon>
    </lineage>
</organism>
<dbReference type="AlphaFoldDB" id="K6YZM0"/>
<proteinExistence type="predicted"/>
<dbReference type="EMBL" id="BAEO01000069">
    <property type="protein sequence ID" value="GAC22203.1"/>
    <property type="molecule type" value="Genomic_DNA"/>
</dbReference>
<dbReference type="RefSeq" id="WP_007625871.1">
    <property type="nucleotide sequence ID" value="NZ_BAEO01000069.1"/>
</dbReference>
<dbReference type="OrthoDB" id="6387895at2"/>
<gene>
    <name evidence="1" type="ORF">GARC_5268</name>
</gene>
<keyword evidence="2" id="KW-1185">Reference proteome</keyword>
<comment type="caution">
    <text evidence="1">The sequence shown here is derived from an EMBL/GenBank/DDBJ whole genome shotgun (WGS) entry which is preliminary data.</text>
</comment>
<name>K6YZM0_9ALTE</name>
<protein>
    <submittedName>
        <fullName evidence="1">Uncharacterized protein</fullName>
    </submittedName>
</protein>
<evidence type="ECO:0000313" key="1">
    <source>
        <dbReference type="EMBL" id="GAC22203.1"/>
    </source>
</evidence>
<evidence type="ECO:0000313" key="2">
    <source>
        <dbReference type="Proteomes" id="UP000006327"/>
    </source>
</evidence>